<dbReference type="InterPro" id="IPR050190">
    <property type="entry name" value="UPF0213_domain"/>
</dbReference>
<dbReference type="PANTHER" id="PTHR34477">
    <property type="entry name" value="UPF0213 PROTEIN YHBQ"/>
    <property type="match status" value="1"/>
</dbReference>
<dbReference type="SUPFAM" id="SSF82771">
    <property type="entry name" value="GIY-YIG endonuclease"/>
    <property type="match status" value="1"/>
</dbReference>
<dbReference type="PANTHER" id="PTHR34477:SF1">
    <property type="entry name" value="UPF0213 PROTEIN YHBQ"/>
    <property type="match status" value="1"/>
</dbReference>
<protein>
    <recommendedName>
        <fullName evidence="1">GIY-YIG domain-containing protein</fullName>
    </recommendedName>
</protein>
<gene>
    <name evidence="2" type="ORF">MNBD_NITROSPIRAE02-1189</name>
</gene>
<accession>A0A3B1DA88</accession>
<feature type="domain" description="GIY-YIG" evidence="1">
    <location>
        <begin position="2"/>
        <end position="78"/>
    </location>
</feature>
<proteinExistence type="predicted"/>
<dbReference type="InterPro" id="IPR000305">
    <property type="entry name" value="GIY-YIG_endonuc"/>
</dbReference>
<dbReference type="Pfam" id="PF01541">
    <property type="entry name" value="GIY-YIG"/>
    <property type="match status" value="1"/>
</dbReference>
<dbReference type="Gene3D" id="3.40.1440.10">
    <property type="entry name" value="GIY-YIG endonuclease"/>
    <property type="match status" value="1"/>
</dbReference>
<name>A0A3B1DA88_9ZZZZ</name>
<dbReference type="AlphaFoldDB" id="A0A3B1DA88"/>
<sequence length="81" mass="9541">MKFYYVYILQSDSDSEHFYTGFTEDLDSRLKAHNSGHSPHTSKYKPWHIKTSIAFTDRKKALDFESYLKSASDRAFAKKRL</sequence>
<dbReference type="CDD" id="cd10449">
    <property type="entry name" value="GIY-YIG_SLX1_like"/>
    <property type="match status" value="1"/>
</dbReference>
<dbReference type="EMBL" id="UOGH01000272">
    <property type="protein sequence ID" value="VAX32858.1"/>
    <property type="molecule type" value="Genomic_DNA"/>
</dbReference>
<evidence type="ECO:0000259" key="1">
    <source>
        <dbReference type="PROSITE" id="PS50164"/>
    </source>
</evidence>
<reference evidence="2" key="1">
    <citation type="submission" date="2018-06" db="EMBL/GenBank/DDBJ databases">
        <authorList>
            <person name="Zhirakovskaya E."/>
        </authorList>
    </citation>
    <scope>NUCLEOTIDE SEQUENCE</scope>
</reference>
<dbReference type="InterPro" id="IPR035901">
    <property type="entry name" value="GIY-YIG_endonuc_sf"/>
</dbReference>
<dbReference type="PROSITE" id="PS50164">
    <property type="entry name" value="GIY_YIG"/>
    <property type="match status" value="1"/>
</dbReference>
<organism evidence="2">
    <name type="scientific">hydrothermal vent metagenome</name>
    <dbReference type="NCBI Taxonomy" id="652676"/>
    <lineage>
        <taxon>unclassified sequences</taxon>
        <taxon>metagenomes</taxon>
        <taxon>ecological metagenomes</taxon>
    </lineage>
</organism>
<evidence type="ECO:0000313" key="2">
    <source>
        <dbReference type="EMBL" id="VAX32858.1"/>
    </source>
</evidence>